<feature type="domain" description="FlgD/Vpr Ig-like" evidence="3">
    <location>
        <begin position="733"/>
        <end position="787"/>
    </location>
</feature>
<evidence type="ECO:0000256" key="1">
    <source>
        <dbReference type="SAM" id="SignalP"/>
    </source>
</evidence>
<reference evidence="4 5" key="1">
    <citation type="submission" date="2024-09" db="EMBL/GenBank/DDBJ databases">
        <authorList>
            <person name="D'Angelo T."/>
        </authorList>
    </citation>
    <scope>NUCLEOTIDE SEQUENCE [LARGE SCALE GENOMIC DNA]</scope>
    <source>
        <strain evidence="4">SAG AM-320-E07</strain>
    </source>
</reference>
<dbReference type="Proteomes" id="UP001593833">
    <property type="component" value="Unassembled WGS sequence"/>
</dbReference>
<dbReference type="PANTHER" id="PTHR11319:SF35">
    <property type="entry name" value="OUTER MEMBRANE PROTEIN PMPC-RELATED"/>
    <property type="match status" value="1"/>
</dbReference>
<comment type="caution">
    <text evidence="4">The sequence shown here is derived from an EMBL/GenBank/DDBJ whole genome shotgun (WGS) entry which is preliminary data.</text>
</comment>
<feature type="chain" id="PRO_5045730299" evidence="1">
    <location>
        <begin position="18"/>
        <end position="801"/>
    </location>
</feature>
<protein>
    <submittedName>
        <fullName evidence="4">Right-handed parallel beta-helix repeat-containing protein</fullName>
    </submittedName>
</protein>
<dbReference type="PANTHER" id="PTHR11319">
    <property type="entry name" value="G PROTEIN-COUPLED RECEPTOR-RELATED"/>
    <property type="match status" value="1"/>
</dbReference>
<dbReference type="NCBIfam" id="TIGR04183">
    <property type="entry name" value="Por_Secre_tail"/>
    <property type="match status" value="1"/>
</dbReference>
<keyword evidence="5" id="KW-1185">Reference proteome</keyword>
<dbReference type="Pfam" id="PF13229">
    <property type="entry name" value="Beta_helix"/>
    <property type="match status" value="2"/>
</dbReference>
<proteinExistence type="predicted"/>
<dbReference type="InterPro" id="IPR025965">
    <property type="entry name" value="FlgD/Vpr_Ig-like"/>
</dbReference>
<accession>A0ABV6YM96</accession>
<keyword evidence="1" id="KW-0732">Signal</keyword>
<dbReference type="EMBL" id="JBHPKH010000109">
    <property type="protein sequence ID" value="MFC1573271.1"/>
    <property type="molecule type" value="Genomic_DNA"/>
</dbReference>
<gene>
    <name evidence="4" type="ORF">ACFL6M_06700</name>
</gene>
<dbReference type="Pfam" id="PF13860">
    <property type="entry name" value="FlgD_ig"/>
    <property type="match status" value="1"/>
</dbReference>
<dbReference type="InterPro" id="IPR012334">
    <property type="entry name" value="Pectin_lyas_fold"/>
</dbReference>
<dbReference type="InterPro" id="IPR039448">
    <property type="entry name" value="Beta_helix"/>
</dbReference>
<sequence>MKVVILLVALAVIPATALSTTYVVNPEGTGDYPTIQAAIDACGDGCIIALADGTFTGPGNRDIDYLGKAIAVRSQSGEPELCIIDCEQAGRGFYFHSGEGPESVLETVTITNGSTFTGGGISCFGSPSIRSCVFTDNLASGSGGAIFTEGSPIIDNCVFDGNLSQHGGAIHCQHASPIITGCTFTANAGDGGAVHCYGTSSPVFANCTFFGNEATENGSSITCRASSAPVFQNTIIANGVAGPAIHCTAEASPALACCNIFGNAGGDWVGCIADQYGVDGNISNDPLFCDLLGGDFLLHWDSPCAPTYNPACGLIGAWPVGCGIPTPYACCIGAECQLLSLDACIVAGGNALVGVLVCDPNPCGDTFVVNPDSSGHYPTIQAAVNAAANGDTILLANGVFTGGGNKHVELWGKVLTVRSQSGLRDSCIIDCEGSDAAFYVHHFEDLQTTIEGITICNAGWDGISLGNSSPTISDCAFVNNAPGASGVQCNLSSPRIAGCMFAGNLASQGAGIKCDHASPTVDSCQFIDNMADYGGGIYCTAQSYPVIAHCLFSRNYAVFEGGGIHATGGAAPTISNCTFAENTADLGGGMWFGGGSSHPMVENCIVAFMIDGGGIKCQVSSIPVISCTDIFGNVGGDWVGPIADQLDTNGNFSADPHFCDADNNDFHLWNYSPCNREGTCGLIGAWPVGCWDPQDLDGPSVETGRVVRLTLAPAMPNPFRSSTQIAYSIPAGNASSPVSLKVYDTAGRVVRVLRNASHAPGTYRLAWDGQDQSGRSVATGTYFAKLAVNGEQQARRILVIR</sequence>
<dbReference type="InterPro" id="IPR026444">
    <property type="entry name" value="Secre_tail"/>
</dbReference>
<evidence type="ECO:0000259" key="2">
    <source>
        <dbReference type="Pfam" id="PF13229"/>
    </source>
</evidence>
<evidence type="ECO:0000259" key="3">
    <source>
        <dbReference type="Pfam" id="PF13860"/>
    </source>
</evidence>
<dbReference type="SMART" id="SM00710">
    <property type="entry name" value="PbH1"/>
    <property type="match status" value="8"/>
</dbReference>
<organism evidence="4 5">
    <name type="scientific">Eiseniibacteriota bacterium</name>
    <dbReference type="NCBI Taxonomy" id="2212470"/>
    <lineage>
        <taxon>Bacteria</taxon>
        <taxon>Candidatus Eiseniibacteriota</taxon>
    </lineage>
</organism>
<feature type="domain" description="Right handed beta helix" evidence="2">
    <location>
        <begin position="448"/>
        <end position="605"/>
    </location>
</feature>
<feature type="signal peptide" evidence="1">
    <location>
        <begin position="1"/>
        <end position="17"/>
    </location>
</feature>
<dbReference type="InterPro" id="IPR006626">
    <property type="entry name" value="PbH1"/>
</dbReference>
<dbReference type="Gene3D" id="2.160.20.10">
    <property type="entry name" value="Single-stranded right-handed beta-helix, Pectin lyase-like"/>
    <property type="match status" value="2"/>
</dbReference>
<evidence type="ECO:0000313" key="4">
    <source>
        <dbReference type="EMBL" id="MFC1573271.1"/>
    </source>
</evidence>
<feature type="domain" description="Right handed beta helix" evidence="2">
    <location>
        <begin position="120"/>
        <end position="281"/>
    </location>
</feature>
<dbReference type="SUPFAM" id="SSF51126">
    <property type="entry name" value="Pectin lyase-like"/>
    <property type="match status" value="2"/>
</dbReference>
<dbReference type="InterPro" id="IPR011050">
    <property type="entry name" value="Pectin_lyase_fold/virulence"/>
</dbReference>
<dbReference type="Gene3D" id="2.60.40.4070">
    <property type="match status" value="1"/>
</dbReference>
<evidence type="ECO:0000313" key="5">
    <source>
        <dbReference type="Proteomes" id="UP001593833"/>
    </source>
</evidence>
<name>A0ABV6YM96_UNCEI</name>